<evidence type="ECO:0000313" key="1">
    <source>
        <dbReference type="EMBL" id="KAH7974361.1"/>
    </source>
</evidence>
<evidence type="ECO:0000313" key="2">
    <source>
        <dbReference type="Proteomes" id="UP000821865"/>
    </source>
</evidence>
<protein>
    <submittedName>
        <fullName evidence="1">Uncharacterized protein</fullName>
    </submittedName>
</protein>
<dbReference type="Proteomes" id="UP000821865">
    <property type="component" value="Chromosome 10"/>
</dbReference>
<reference evidence="1" key="1">
    <citation type="submission" date="2020-05" db="EMBL/GenBank/DDBJ databases">
        <title>Large-scale comparative analyses of tick genomes elucidate their genetic diversity and vector capacities.</title>
        <authorList>
            <person name="Jia N."/>
            <person name="Wang J."/>
            <person name="Shi W."/>
            <person name="Du L."/>
            <person name="Sun Y."/>
            <person name="Zhan W."/>
            <person name="Jiang J."/>
            <person name="Wang Q."/>
            <person name="Zhang B."/>
            <person name="Ji P."/>
            <person name="Sakyi L.B."/>
            <person name="Cui X."/>
            <person name="Yuan T."/>
            <person name="Jiang B."/>
            <person name="Yang W."/>
            <person name="Lam T.T.-Y."/>
            <person name="Chang Q."/>
            <person name="Ding S."/>
            <person name="Wang X."/>
            <person name="Zhu J."/>
            <person name="Ruan X."/>
            <person name="Zhao L."/>
            <person name="Wei J."/>
            <person name="Que T."/>
            <person name="Du C."/>
            <person name="Cheng J."/>
            <person name="Dai P."/>
            <person name="Han X."/>
            <person name="Huang E."/>
            <person name="Gao Y."/>
            <person name="Liu J."/>
            <person name="Shao H."/>
            <person name="Ye R."/>
            <person name="Li L."/>
            <person name="Wei W."/>
            <person name="Wang X."/>
            <person name="Wang C."/>
            <person name="Yang T."/>
            <person name="Huo Q."/>
            <person name="Li W."/>
            <person name="Guo W."/>
            <person name="Chen H."/>
            <person name="Zhou L."/>
            <person name="Ni X."/>
            <person name="Tian J."/>
            <person name="Zhou Y."/>
            <person name="Sheng Y."/>
            <person name="Liu T."/>
            <person name="Pan Y."/>
            <person name="Xia L."/>
            <person name="Li J."/>
            <person name="Zhao F."/>
            <person name="Cao W."/>
        </authorList>
    </citation>
    <scope>NUCLEOTIDE SEQUENCE</scope>
    <source>
        <strain evidence="1">Dsil-2018</strain>
    </source>
</reference>
<proteinExistence type="predicted"/>
<organism evidence="1 2">
    <name type="scientific">Dermacentor silvarum</name>
    <name type="common">Tick</name>
    <dbReference type="NCBI Taxonomy" id="543639"/>
    <lineage>
        <taxon>Eukaryota</taxon>
        <taxon>Metazoa</taxon>
        <taxon>Ecdysozoa</taxon>
        <taxon>Arthropoda</taxon>
        <taxon>Chelicerata</taxon>
        <taxon>Arachnida</taxon>
        <taxon>Acari</taxon>
        <taxon>Parasitiformes</taxon>
        <taxon>Ixodida</taxon>
        <taxon>Ixodoidea</taxon>
        <taxon>Ixodidae</taxon>
        <taxon>Rhipicephalinae</taxon>
        <taxon>Dermacentor</taxon>
    </lineage>
</organism>
<keyword evidence="2" id="KW-1185">Reference proteome</keyword>
<comment type="caution">
    <text evidence="1">The sequence shown here is derived from an EMBL/GenBank/DDBJ whole genome shotgun (WGS) entry which is preliminary data.</text>
</comment>
<name>A0ACB8DPT2_DERSI</name>
<accession>A0ACB8DPT2</accession>
<gene>
    <name evidence="1" type="ORF">HPB49_014515</name>
</gene>
<dbReference type="EMBL" id="CM023479">
    <property type="protein sequence ID" value="KAH7974361.1"/>
    <property type="molecule type" value="Genomic_DNA"/>
</dbReference>
<sequence>MLGASRNRDFGHLPGEAWVRVLEYLDAESRLNVGDIGPNFKELAVDNVLLLRTIRCDAHSDAASLQWLLALGRCAHVRRLYLNNCVVARPAELLQCIVMCTSLTELCCVRCPLDIEALFSTSCLLFLRRLEWTLCCDDQLHRCFEAAKAGRFSFALIAPLSNIYVEVESDEHPSYPFLELMLRQCRKLRRLHVHAMLDTCGTSVQQCSTLAAADCAKWLHAFVFTTDEDVTTMRRRTENGPHRALDLERSANVCGNVAVHYRDGVCSCVQLDDLVRSLRRLGNQKQIVLVADAAAARKFGFVAAAFAWKRVRALTLVSPILQTPDLPGSPRVCDGVATLLYACGNVTELNLNAFHFSENASFTRFPESLVRLRALSVAPCFFMGERFCLESLAGVCVRLEELDVRANYVGIAKGACAPCRDGTFSLRPKERRSPQPDKLIRLERLTLFCTARLNWFAFVNACDVAELRLCGHDFNLGRSSCAALCLLLTGNHRLFSLLIEGDGLHLDDDLLLRDLTKARNLRYLSLLSNVRLPFAVVETSGHKLVRVLPALLALHVHFRRVCSGELQRVSWIRQGYSHRYEPRRYTTLTNKPCTLCTTSTFIGLAKPRCPH</sequence>